<dbReference type="Proteomes" id="UP000000644">
    <property type="component" value="Chromosome"/>
</dbReference>
<sequence>MHAVVRSYSGAGARQLFDILQERKADVEATLRKVPGLVSYTLLGTDDGGMSVTVCTDKAGADESVKVARDWIQKNASNTHASPPVVAQGPVIVQIT</sequence>
<protein>
    <submittedName>
        <fullName evidence="1">Uncharacterized protein</fullName>
    </submittedName>
</protein>
<evidence type="ECO:0000313" key="1">
    <source>
        <dbReference type="EMBL" id="ABM35412.1"/>
    </source>
</evidence>
<evidence type="ECO:0000313" key="2">
    <source>
        <dbReference type="Proteomes" id="UP000000644"/>
    </source>
</evidence>
<dbReference type="EMBL" id="CP000529">
    <property type="protein sequence ID" value="ABM35412.1"/>
    <property type="molecule type" value="Genomic_DNA"/>
</dbReference>
<accession>A1VID4</accession>
<reference evidence="2" key="1">
    <citation type="journal article" date="2009" name="Environ. Microbiol.">
        <title>The genome of Polaromonas naphthalenivorans strain CJ2, isolated from coal tar-contaminated sediment, reveals physiological and metabolic versatility and evolution through extensive horizontal gene transfer.</title>
        <authorList>
            <person name="Yagi J.M."/>
            <person name="Sims D."/>
            <person name="Brettin T."/>
            <person name="Bruce D."/>
            <person name="Madsen E.L."/>
        </authorList>
    </citation>
    <scope>NUCLEOTIDE SEQUENCE [LARGE SCALE GENOMIC DNA]</scope>
    <source>
        <strain evidence="2">CJ2</strain>
    </source>
</reference>
<gene>
    <name evidence="1" type="ordered locus">Pnap_0087</name>
</gene>
<organism evidence="1 2">
    <name type="scientific">Polaromonas naphthalenivorans (strain CJ2)</name>
    <dbReference type="NCBI Taxonomy" id="365044"/>
    <lineage>
        <taxon>Bacteria</taxon>
        <taxon>Pseudomonadati</taxon>
        <taxon>Pseudomonadota</taxon>
        <taxon>Betaproteobacteria</taxon>
        <taxon>Burkholderiales</taxon>
        <taxon>Comamonadaceae</taxon>
        <taxon>Polaromonas</taxon>
    </lineage>
</organism>
<dbReference type="HOGENOM" id="CLU_183717_0_0_4"/>
<dbReference type="KEGG" id="pna:Pnap_0087"/>
<dbReference type="RefSeq" id="WP_011799522.1">
    <property type="nucleotide sequence ID" value="NC_008781.1"/>
</dbReference>
<dbReference type="AlphaFoldDB" id="A1VID4"/>
<name>A1VID4_POLNA</name>
<dbReference type="eggNOG" id="ENOG5033127">
    <property type="taxonomic scope" value="Bacteria"/>
</dbReference>
<proteinExistence type="predicted"/>
<keyword evidence="2" id="KW-1185">Reference proteome</keyword>
<dbReference type="OrthoDB" id="8115404at2"/>